<dbReference type="EMBL" id="JACXAE010000040">
    <property type="protein sequence ID" value="MBD2772521.1"/>
    <property type="molecule type" value="Genomic_DNA"/>
</dbReference>
<feature type="compositionally biased region" description="Basic and acidic residues" evidence="1">
    <location>
        <begin position="43"/>
        <end position="56"/>
    </location>
</feature>
<feature type="compositionally biased region" description="Polar residues" evidence="1">
    <location>
        <begin position="1"/>
        <end position="14"/>
    </location>
</feature>
<comment type="caution">
    <text evidence="2">The sequence shown here is derived from an EMBL/GenBank/DDBJ whole genome shotgun (WGS) entry which is preliminary data.</text>
</comment>
<evidence type="ECO:0000313" key="2">
    <source>
        <dbReference type="EMBL" id="MBD2772521.1"/>
    </source>
</evidence>
<feature type="region of interest" description="Disordered" evidence="1">
    <location>
        <begin position="1"/>
        <end position="56"/>
    </location>
</feature>
<feature type="compositionally biased region" description="Basic and acidic residues" evidence="1">
    <location>
        <begin position="15"/>
        <end position="28"/>
    </location>
</feature>
<evidence type="ECO:0000256" key="1">
    <source>
        <dbReference type="SAM" id="MobiDB-lite"/>
    </source>
</evidence>
<gene>
    <name evidence="2" type="ORF">ICL16_10640</name>
</gene>
<organism evidence="2 3">
    <name type="scientific">Iningainema tapete BLCC-T55</name>
    <dbReference type="NCBI Taxonomy" id="2748662"/>
    <lineage>
        <taxon>Bacteria</taxon>
        <taxon>Bacillati</taxon>
        <taxon>Cyanobacteriota</taxon>
        <taxon>Cyanophyceae</taxon>
        <taxon>Nostocales</taxon>
        <taxon>Scytonemataceae</taxon>
        <taxon>Iningainema tapete</taxon>
    </lineage>
</organism>
<protein>
    <submittedName>
        <fullName evidence="2">Uncharacterized protein</fullName>
    </submittedName>
</protein>
<reference evidence="2" key="1">
    <citation type="submission" date="2020-09" db="EMBL/GenBank/DDBJ databases">
        <title>Iningainema tapete sp. nov. (Scytonemataceae, Cyanobacteria) from greenhouses in central Florida (USA) produces two types of nodularin with biosynthetic potential for microcystin-LR and anabaenopeptins.</title>
        <authorList>
            <person name="Berthold D.E."/>
            <person name="Lefler F.W."/>
            <person name="Huang I.-S."/>
            <person name="Abdulla H."/>
            <person name="Zimba P.V."/>
            <person name="Laughinghouse H.D. IV."/>
        </authorList>
    </citation>
    <scope>NUCLEOTIDE SEQUENCE</scope>
    <source>
        <strain evidence="2">BLCCT55</strain>
    </source>
</reference>
<dbReference type="RefSeq" id="WP_190827191.1">
    <property type="nucleotide sequence ID" value="NZ_CAWPPI010000040.1"/>
</dbReference>
<name>A0A8J6XKI4_9CYAN</name>
<sequence length="90" mass="10101">MDENNLKSQQSAEAKSTDKFVAETEVVRKPPVLNKMTVEDSSDDSRDPTVQDRPLSEDLIKAAIAQKMVEEKQNQRKLIIPTDAQVETSD</sequence>
<accession>A0A8J6XKI4</accession>
<dbReference type="Proteomes" id="UP000629098">
    <property type="component" value="Unassembled WGS sequence"/>
</dbReference>
<evidence type="ECO:0000313" key="3">
    <source>
        <dbReference type="Proteomes" id="UP000629098"/>
    </source>
</evidence>
<keyword evidence="3" id="KW-1185">Reference proteome</keyword>
<dbReference type="AlphaFoldDB" id="A0A8J6XKI4"/>
<proteinExistence type="predicted"/>